<comment type="function">
    <text evidence="11">Plays a role in repairing double-strand DNA breaks, probably involving stabilizing or processing branched DNA or blocked replication forks.</text>
</comment>
<sequence>MAKATSHYVCQACGATASKWAGRCETCGEWNTMVEEALPQPVAGGRGSAVASARRGLNFVTLDGPVEVVARRTCGIGELDRVLGGGLVPGAAILISGDPGIGKSTLLIQALAALAGHGVDAYYVSGEESVDQVRLRAHRLGLDGSSVRLAADTSVRDIIATLEKLPTDRPAVAVIDSIQTMRHDGLDGAPGTVSQVRACGQELIQLAKRRGIAMIIVGHVTKEGQIAGPRLLEHMVDTVLHFEGERGHAYRILRAVKNRFGATDEIGVFSMTDLGLVEVENPSAIFLGDRDEKVSGSAVFAGLEGTRPVLVEIQALVAASALGTPRRTVVGLDSGRLSMILAVLDARCGLSLGSNDVYLNVAGGLRILEPAADLAIAAALLSSLTDRALPKETVVLGEVGLSGEVRAVSQMEARLKEAAKLGFTRAFVPASGTGRQMPVDIRPLKRLAELVELFVGVNGEYAPKPADAAARDGGGRADPKSGDGARARRGQPRGMIE</sequence>
<comment type="domain">
    <text evidence="11">The middle region has homology to RecA with ATPase motifs including the RadA KNRFG motif, while the C-terminus is homologous to Lon protease.</text>
</comment>
<feature type="region of interest" description="Disordered" evidence="14">
    <location>
        <begin position="463"/>
        <end position="497"/>
    </location>
</feature>
<dbReference type="InterPro" id="IPR020568">
    <property type="entry name" value="Ribosomal_Su5_D2-typ_SF"/>
</dbReference>
<dbReference type="RefSeq" id="WP_188580091.1">
    <property type="nucleotide sequence ID" value="NZ_BMDZ01000045.1"/>
</dbReference>
<dbReference type="InterPro" id="IPR014721">
    <property type="entry name" value="Ribsml_uS5_D2-typ_fold_subgr"/>
</dbReference>
<dbReference type="SUPFAM" id="SSF54211">
    <property type="entry name" value="Ribosomal protein S5 domain 2-like"/>
    <property type="match status" value="1"/>
</dbReference>
<dbReference type="HAMAP" id="MF_01498">
    <property type="entry name" value="RadA_bact"/>
    <property type="match status" value="1"/>
</dbReference>
<feature type="region of interest" description="Lon-protease-like" evidence="11">
    <location>
        <begin position="356"/>
        <end position="497"/>
    </location>
</feature>
<dbReference type="PRINTS" id="PR01874">
    <property type="entry name" value="DNAREPAIRADA"/>
</dbReference>
<dbReference type="Pfam" id="PF13541">
    <property type="entry name" value="ChlI"/>
    <property type="match status" value="1"/>
</dbReference>
<keyword evidence="3 11" id="KW-0227">DNA damage</keyword>
<keyword evidence="7 11" id="KW-0067">ATP-binding</keyword>
<dbReference type="InterPro" id="IPR041166">
    <property type="entry name" value="Rubredoxin_2"/>
</dbReference>
<keyword evidence="8 11" id="KW-0346">Stress response</keyword>
<dbReference type="PANTHER" id="PTHR32472">
    <property type="entry name" value="DNA REPAIR PROTEIN RADA"/>
    <property type="match status" value="1"/>
</dbReference>
<dbReference type="SMART" id="SM00382">
    <property type="entry name" value="AAA"/>
    <property type="match status" value="1"/>
</dbReference>
<dbReference type="Pfam" id="PF13481">
    <property type="entry name" value="AAA_25"/>
    <property type="match status" value="1"/>
</dbReference>
<evidence type="ECO:0000256" key="8">
    <source>
        <dbReference type="ARBA" id="ARBA00023016"/>
    </source>
</evidence>
<keyword evidence="9 11" id="KW-0238">DNA-binding</keyword>
<evidence type="ECO:0000256" key="6">
    <source>
        <dbReference type="ARBA" id="ARBA00022833"/>
    </source>
</evidence>
<keyword evidence="6 13" id="KW-0862">Zinc</keyword>
<dbReference type="Gene3D" id="3.30.230.10">
    <property type="match status" value="1"/>
</dbReference>
<proteinExistence type="inferred from homology"/>
<dbReference type="InterPro" id="IPR020588">
    <property type="entry name" value="RecA_ATP-bd"/>
</dbReference>
<evidence type="ECO:0000256" key="11">
    <source>
        <dbReference type="HAMAP-Rule" id="MF_01498"/>
    </source>
</evidence>
<evidence type="ECO:0000256" key="4">
    <source>
        <dbReference type="ARBA" id="ARBA00022771"/>
    </source>
</evidence>
<evidence type="ECO:0000256" key="9">
    <source>
        <dbReference type="ARBA" id="ARBA00023125"/>
    </source>
</evidence>
<evidence type="ECO:0000256" key="2">
    <source>
        <dbReference type="ARBA" id="ARBA00022741"/>
    </source>
</evidence>
<protein>
    <recommendedName>
        <fullName evidence="11 12">DNA repair protein RadA</fullName>
    </recommendedName>
</protein>
<evidence type="ECO:0000313" key="17">
    <source>
        <dbReference type="Proteomes" id="UP000603352"/>
    </source>
</evidence>
<evidence type="ECO:0000256" key="10">
    <source>
        <dbReference type="ARBA" id="ARBA00023204"/>
    </source>
</evidence>
<dbReference type="InterPro" id="IPR027417">
    <property type="entry name" value="P-loop_NTPase"/>
</dbReference>
<keyword evidence="4 13" id="KW-0863">Zinc-finger</keyword>
<dbReference type="PROSITE" id="PS50162">
    <property type="entry name" value="RECA_2"/>
    <property type="match status" value="1"/>
</dbReference>
<evidence type="ECO:0000256" key="1">
    <source>
        <dbReference type="ARBA" id="ARBA00022723"/>
    </source>
</evidence>
<keyword evidence="1 11" id="KW-0479">Metal-binding</keyword>
<accession>A0ABQ1IU03</accession>
<evidence type="ECO:0000256" key="5">
    <source>
        <dbReference type="ARBA" id="ARBA00022801"/>
    </source>
</evidence>
<reference evidence="17" key="1">
    <citation type="journal article" date="2019" name="Int. J. Syst. Evol. Microbiol.">
        <title>The Global Catalogue of Microorganisms (GCM) 10K type strain sequencing project: providing services to taxonomists for standard genome sequencing and annotation.</title>
        <authorList>
            <consortium name="The Broad Institute Genomics Platform"/>
            <consortium name="The Broad Institute Genome Sequencing Center for Infectious Disease"/>
            <person name="Wu L."/>
            <person name="Ma J."/>
        </authorList>
    </citation>
    <scope>NUCLEOTIDE SEQUENCE [LARGE SCALE GENOMIC DNA]</scope>
    <source>
        <strain evidence="17">CGMCC 1.10188</strain>
    </source>
</reference>
<dbReference type="PANTHER" id="PTHR32472:SF10">
    <property type="entry name" value="DNA REPAIR PROTEIN RADA-LIKE PROTEIN"/>
    <property type="match status" value="1"/>
</dbReference>
<gene>
    <name evidence="11 16" type="primary">radA</name>
    <name evidence="16" type="ORF">GCM10011505_34430</name>
</gene>
<keyword evidence="2 11" id="KW-0547">Nucleotide-binding</keyword>
<dbReference type="InterPro" id="IPR003593">
    <property type="entry name" value="AAA+_ATPase"/>
</dbReference>
<dbReference type="CDD" id="cd01121">
    <property type="entry name" value="RadA_SMS_N"/>
    <property type="match status" value="1"/>
</dbReference>
<evidence type="ECO:0000256" key="14">
    <source>
        <dbReference type="SAM" id="MobiDB-lite"/>
    </source>
</evidence>
<feature type="short sequence motif" description="RadA KNRFG motif" evidence="11">
    <location>
        <begin position="257"/>
        <end position="261"/>
    </location>
</feature>
<comment type="caution">
    <text evidence="16">The sequence shown here is derived from an EMBL/GenBank/DDBJ whole genome shotgun (WGS) entry which is preliminary data.</text>
</comment>
<keyword evidence="17" id="KW-1185">Reference proteome</keyword>
<dbReference type="SUPFAM" id="SSF52540">
    <property type="entry name" value="P-loop containing nucleoside triphosphate hydrolases"/>
    <property type="match status" value="1"/>
</dbReference>
<evidence type="ECO:0000256" key="13">
    <source>
        <dbReference type="RuleBase" id="RU003555"/>
    </source>
</evidence>
<evidence type="ECO:0000256" key="3">
    <source>
        <dbReference type="ARBA" id="ARBA00022763"/>
    </source>
</evidence>
<keyword evidence="5" id="KW-0378">Hydrolase</keyword>
<organism evidence="16 17">
    <name type="scientific">Tistrella bauzanensis</name>
    <dbReference type="NCBI Taxonomy" id="657419"/>
    <lineage>
        <taxon>Bacteria</taxon>
        <taxon>Pseudomonadati</taxon>
        <taxon>Pseudomonadota</taxon>
        <taxon>Alphaproteobacteria</taxon>
        <taxon>Geminicoccales</taxon>
        <taxon>Geminicoccaceae</taxon>
        <taxon>Tistrella</taxon>
    </lineage>
</organism>
<dbReference type="Gene3D" id="3.40.50.300">
    <property type="entry name" value="P-loop containing nucleotide triphosphate hydrolases"/>
    <property type="match status" value="1"/>
</dbReference>
<evidence type="ECO:0000313" key="16">
    <source>
        <dbReference type="EMBL" id="GGB50480.1"/>
    </source>
</evidence>
<dbReference type="Pfam" id="PF18073">
    <property type="entry name" value="Zn_ribbon_LapB"/>
    <property type="match status" value="1"/>
</dbReference>
<name>A0ABQ1IU03_9PROT</name>
<evidence type="ECO:0000256" key="12">
    <source>
        <dbReference type="NCBIfam" id="TIGR00416"/>
    </source>
</evidence>
<dbReference type="NCBIfam" id="TIGR00416">
    <property type="entry name" value="sms"/>
    <property type="match status" value="1"/>
</dbReference>
<dbReference type="Proteomes" id="UP000603352">
    <property type="component" value="Unassembled WGS sequence"/>
</dbReference>
<dbReference type="InterPro" id="IPR004504">
    <property type="entry name" value="DNA_repair_RadA"/>
</dbReference>
<comment type="similarity">
    <text evidence="11 13">Belongs to the RecA family. RadA subfamily.</text>
</comment>
<feature type="compositionally biased region" description="Basic and acidic residues" evidence="14">
    <location>
        <begin position="469"/>
        <end position="486"/>
    </location>
</feature>
<dbReference type="EMBL" id="BMDZ01000045">
    <property type="protein sequence ID" value="GGB50480.1"/>
    <property type="molecule type" value="Genomic_DNA"/>
</dbReference>
<evidence type="ECO:0000259" key="15">
    <source>
        <dbReference type="PROSITE" id="PS50162"/>
    </source>
</evidence>
<feature type="binding site" evidence="11">
    <location>
        <begin position="97"/>
        <end position="104"/>
    </location>
    <ligand>
        <name>ATP</name>
        <dbReference type="ChEBI" id="CHEBI:30616"/>
    </ligand>
</feature>
<feature type="domain" description="RecA family profile 1" evidence="15">
    <location>
        <begin position="68"/>
        <end position="220"/>
    </location>
</feature>
<comment type="function">
    <text evidence="13">DNA-dependent ATPase involved in processing of recombination intermediates, plays a role in repairing DNA breaks. Stimulates the branch migration of RecA-mediated strand transfer reactions, allowing the 3' invading strand to extend heteroduplex DNA faster. Binds ssDNA in the presence of ADP but not other nucleotides, has ATPase activity that is stimulated by ssDNA and various branched DNA structures, but inhibited by SSB. Does not have RecA's homology-searching function.</text>
</comment>
<keyword evidence="10 11" id="KW-0234">DNA repair</keyword>
<evidence type="ECO:0000256" key="7">
    <source>
        <dbReference type="ARBA" id="ARBA00022840"/>
    </source>
</evidence>